<name>A0ABP0UZW6_9BRYO</name>
<proteinExistence type="predicted"/>
<dbReference type="PRINTS" id="PR00019">
    <property type="entry name" value="LEURICHRPT"/>
</dbReference>
<dbReference type="Proteomes" id="UP001497512">
    <property type="component" value="Chromosome 8"/>
</dbReference>
<dbReference type="PANTHER" id="PTHR48009:SF7">
    <property type="entry name" value="LEUCINE-RICH REPEAT (LRR) FAMILY PROTEIN"/>
    <property type="match status" value="1"/>
</dbReference>
<dbReference type="Gene3D" id="3.80.10.10">
    <property type="entry name" value="Ribonuclease Inhibitor"/>
    <property type="match status" value="3"/>
</dbReference>
<dbReference type="Pfam" id="PF13855">
    <property type="entry name" value="LRR_8"/>
    <property type="match status" value="1"/>
</dbReference>
<evidence type="ECO:0000313" key="1">
    <source>
        <dbReference type="EMBL" id="CAK9234093.1"/>
    </source>
</evidence>
<dbReference type="Pfam" id="PF00560">
    <property type="entry name" value="LRR_1"/>
    <property type="match status" value="4"/>
</dbReference>
<reference evidence="1" key="1">
    <citation type="submission" date="2024-02" db="EMBL/GenBank/DDBJ databases">
        <authorList>
            <consortium name="ELIXIR-Norway"/>
            <consortium name="Elixir Norway"/>
        </authorList>
    </citation>
    <scope>NUCLEOTIDE SEQUENCE</scope>
</reference>
<dbReference type="EMBL" id="OZ019900">
    <property type="protein sequence ID" value="CAK9234093.1"/>
    <property type="molecule type" value="Genomic_DNA"/>
</dbReference>
<evidence type="ECO:0000313" key="2">
    <source>
        <dbReference type="Proteomes" id="UP001497512"/>
    </source>
</evidence>
<organism evidence="1 2">
    <name type="scientific">Sphagnum troendelagicum</name>
    <dbReference type="NCBI Taxonomy" id="128251"/>
    <lineage>
        <taxon>Eukaryota</taxon>
        <taxon>Viridiplantae</taxon>
        <taxon>Streptophyta</taxon>
        <taxon>Embryophyta</taxon>
        <taxon>Bryophyta</taxon>
        <taxon>Sphagnophytina</taxon>
        <taxon>Sphagnopsida</taxon>
        <taxon>Sphagnales</taxon>
        <taxon>Sphagnaceae</taxon>
        <taxon>Sphagnum</taxon>
    </lineage>
</organism>
<dbReference type="InterPro" id="IPR001611">
    <property type="entry name" value="Leu-rich_rpt"/>
</dbReference>
<protein>
    <recommendedName>
        <fullName evidence="3">Leucine-rich repeat-containing N-terminal plant-type domain-containing protein</fullName>
    </recommendedName>
</protein>
<dbReference type="InterPro" id="IPR053213">
    <property type="entry name" value="RLP29"/>
</dbReference>
<dbReference type="SUPFAM" id="SSF52058">
    <property type="entry name" value="L domain-like"/>
    <property type="match status" value="1"/>
</dbReference>
<dbReference type="PANTHER" id="PTHR48009">
    <property type="entry name" value="LEUCINE-RICH REPEAT (LRR) FAMILY PROTEIN"/>
    <property type="match status" value="1"/>
</dbReference>
<keyword evidence="2" id="KW-1185">Reference proteome</keyword>
<dbReference type="InterPro" id="IPR032675">
    <property type="entry name" value="LRR_dom_sf"/>
</dbReference>
<gene>
    <name evidence="1" type="ORF">CSSPTR1EN2_LOCUS22006</name>
</gene>
<accession>A0ABP0UZW6</accession>
<evidence type="ECO:0008006" key="3">
    <source>
        <dbReference type="Google" id="ProtNLM"/>
    </source>
</evidence>
<sequence>MGITGGDTRCSSGRRSYIVASEWTRFLYGCRRSSRRMGRGLAAMQVLLSLQLLLAVTNAPAMVKAITDAGDIAALVQVKLAINTASILPSSCVGSWSFSVDPCDHLGSPQFTCGIECSPAIGGVSRVIGLNLEPAGYHGTLSPYVGNLSALQTIIISGNNFEGSIPATLGQLTDLLQLDLSSNSFTGFLPESLGLLSNLGYLSVANNLLEGNIPLSFNNLIEVTRMSLDRNQLSGPIPILSGMRSLTYIDASFNNLTGHLPWGYPPRLNYLALGQNQLAGRLPELLGNLTSLAVLDLRSNQLWGSIEDFIFDLPSLQQLNLSHNNFSQLSFTNRTGANSQLVSIDLSSNMLQGPLPDFLGFMKMLNVLSLQSNMFTGPIPYNYALKAANALPASNQLQQLYLDSNFLTGEVPSPFLSISNNITASFVNNCLENCPQLLSFCQGGGQRSPNECQAIHQTP</sequence>